<gene>
    <name evidence="6" type="ORF">FOF46_13825</name>
</gene>
<evidence type="ECO:0000313" key="7">
    <source>
        <dbReference type="Proteomes" id="UP000318833"/>
    </source>
</evidence>
<accession>A0A554VJS9</accession>
<dbReference type="GO" id="GO:0003700">
    <property type="term" value="F:DNA-binding transcription factor activity"/>
    <property type="evidence" value="ECO:0007669"/>
    <property type="project" value="InterPro"/>
</dbReference>
<evidence type="ECO:0000256" key="4">
    <source>
        <dbReference type="SAM" id="Phobius"/>
    </source>
</evidence>
<reference evidence="6 7" key="1">
    <citation type="submission" date="2019-07" db="EMBL/GenBank/DDBJ databases">
        <title>The draft genome sequence of Aquimarina algiphila M91.</title>
        <authorList>
            <person name="Meng X."/>
        </authorList>
    </citation>
    <scope>NUCLEOTIDE SEQUENCE [LARGE SCALE GENOMIC DNA]</scope>
    <source>
        <strain evidence="6 7">M91</strain>
    </source>
</reference>
<feature type="transmembrane region" description="Helical" evidence="4">
    <location>
        <begin position="136"/>
        <end position="155"/>
    </location>
</feature>
<dbReference type="EMBL" id="VLNR01000026">
    <property type="protein sequence ID" value="TSE08131.1"/>
    <property type="molecule type" value="Genomic_DNA"/>
</dbReference>
<keyword evidence="4" id="KW-1133">Transmembrane helix</keyword>
<evidence type="ECO:0000256" key="3">
    <source>
        <dbReference type="ARBA" id="ARBA00023163"/>
    </source>
</evidence>
<dbReference type="InterPro" id="IPR018060">
    <property type="entry name" value="HTH_AraC"/>
</dbReference>
<keyword evidence="3" id="KW-0804">Transcription</keyword>
<keyword evidence="4" id="KW-0472">Membrane</keyword>
<dbReference type="PROSITE" id="PS01124">
    <property type="entry name" value="HTH_ARAC_FAMILY_2"/>
    <property type="match status" value="1"/>
</dbReference>
<evidence type="ECO:0000256" key="2">
    <source>
        <dbReference type="ARBA" id="ARBA00023125"/>
    </source>
</evidence>
<dbReference type="PANTHER" id="PTHR43280">
    <property type="entry name" value="ARAC-FAMILY TRANSCRIPTIONAL REGULATOR"/>
    <property type="match status" value="1"/>
</dbReference>
<keyword evidence="4" id="KW-0812">Transmembrane</keyword>
<dbReference type="GO" id="GO:0043565">
    <property type="term" value="F:sequence-specific DNA binding"/>
    <property type="evidence" value="ECO:0007669"/>
    <property type="project" value="InterPro"/>
</dbReference>
<dbReference type="SMART" id="SM00342">
    <property type="entry name" value="HTH_ARAC"/>
    <property type="match status" value="1"/>
</dbReference>
<sequence>MASQELNFNIFNIIILIGIFQGFVFGFIVFLNKNYRIPSNYFLVFTALALSFNNLQYLLIDIDLIEKLYFQVPFEFLIMPMFFIFVNIYLQIKSLKSILVVVFSPFLLSLIFRIIIKFNVILFSDKKIQLLLTSEEYLSLFFSILMIILILYKIFNYEKSRTEFNLSDIKAKTKWLKQALIIGVLTCISWVFVIKDNIARFEEDLSTYYPLWIIISVLVYWIVYKGIIETRILNQRFDIRTHTIKSIPTTKKPLSVNDDLFLEIENTIVNEKLFLNPNLSLELIAEKFDISVSHLSRVINKNSNHSFTDFINRLRINESKEMLINPEYKNYTIEAIGYESGFNSKSNFYTAFKKETQKTPSAYRSGK</sequence>
<dbReference type="InterPro" id="IPR018062">
    <property type="entry name" value="HTH_AraC-typ_CS"/>
</dbReference>
<keyword evidence="1" id="KW-0805">Transcription regulation</keyword>
<dbReference type="PANTHER" id="PTHR43280:SF29">
    <property type="entry name" value="ARAC-FAMILY TRANSCRIPTIONAL REGULATOR"/>
    <property type="match status" value="1"/>
</dbReference>
<dbReference type="Pfam" id="PF12833">
    <property type="entry name" value="HTH_18"/>
    <property type="match status" value="1"/>
</dbReference>
<dbReference type="SUPFAM" id="SSF46689">
    <property type="entry name" value="Homeodomain-like"/>
    <property type="match status" value="1"/>
</dbReference>
<evidence type="ECO:0000256" key="1">
    <source>
        <dbReference type="ARBA" id="ARBA00023015"/>
    </source>
</evidence>
<evidence type="ECO:0000313" key="6">
    <source>
        <dbReference type="EMBL" id="TSE08131.1"/>
    </source>
</evidence>
<dbReference type="Gene3D" id="1.10.10.60">
    <property type="entry name" value="Homeodomain-like"/>
    <property type="match status" value="2"/>
</dbReference>
<feature type="transmembrane region" description="Helical" evidence="4">
    <location>
        <begin position="206"/>
        <end position="224"/>
    </location>
</feature>
<keyword evidence="2" id="KW-0238">DNA-binding</keyword>
<protein>
    <submittedName>
        <fullName evidence="6">AraC family transcriptional regulator</fullName>
    </submittedName>
</protein>
<proteinExistence type="predicted"/>
<dbReference type="InterPro" id="IPR009057">
    <property type="entry name" value="Homeodomain-like_sf"/>
</dbReference>
<name>A0A554VJS9_9FLAO</name>
<feature type="transmembrane region" description="Helical" evidence="4">
    <location>
        <begin position="97"/>
        <end position="116"/>
    </location>
</feature>
<organism evidence="6 7">
    <name type="scientific">Aquimarina algiphila</name>
    <dbReference type="NCBI Taxonomy" id="2047982"/>
    <lineage>
        <taxon>Bacteria</taxon>
        <taxon>Pseudomonadati</taxon>
        <taxon>Bacteroidota</taxon>
        <taxon>Flavobacteriia</taxon>
        <taxon>Flavobacteriales</taxon>
        <taxon>Flavobacteriaceae</taxon>
        <taxon>Aquimarina</taxon>
    </lineage>
</organism>
<feature type="transmembrane region" description="Helical" evidence="4">
    <location>
        <begin position="6"/>
        <end position="29"/>
    </location>
</feature>
<feature type="transmembrane region" description="Helical" evidence="4">
    <location>
        <begin position="41"/>
        <end position="60"/>
    </location>
</feature>
<feature type="domain" description="HTH araC/xylS-type" evidence="5">
    <location>
        <begin position="258"/>
        <end position="366"/>
    </location>
</feature>
<feature type="transmembrane region" description="Helical" evidence="4">
    <location>
        <begin position="72"/>
        <end position="90"/>
    </location>
</feature>
<keyword evidence="7" id="KW-1185">Reference proteome</keyword>
<feature type="transmembrane region" description="Helical" evidence="4">
    <location>
        <begin position="175"/>
        <end position="194"/>
    </location>
</feature>
<evidence type="ECO:0000259" key="5">
    <source>
        <dbReference type="PROSITE" id="PS01124"/>
    </source>
</evidence>
<dbReference type="OrthoDB" id="9779074at2"/>
<comment type="caution">
    <text evidence="6">The sequence shown here is derived from an EMBL/GenBank/DDBJ whole genome shotgun (WGS) entry which is preliminary data.</text>
</comment>
<dbReference type="PROSITE" id="PS00041">
    <property type="entry name" value="HTH_ARAC_FAMILY_1"/>
    <property type="match status" value="1"/>
</dbReference>
<dbReference type="Proteomes" id="UP000318833">
    <property type="component" value="Unassembled WGS sequence"/>
</dbReference>
<dbReference type="AlphaFoldDB" id="A0A554VJS9"/>